<dbReference type="Gene3D" id="2.40.10.10">
    <property type="entry name" value="Trypsin-like serine proteases"/>
    <property type="match status" value="2"/>
</dbReference>
<keyword evidence="9" id="KW-0732">Signal</keyword>
<feature type="domain" description="Sushi" evidence="22">
    <location>
        <begin position="89"/>
        <end position="148"/>
    </location>
</feature>
<evidence type="ECO:0000256" key="8">
    <source>
        <dbReference type="ARBA" id="ARBA00022670"/>
    </source>
</evidence>
<feature type="active site" description="Charge relay system" evidence="17">
    <location>
        <position position="556"/>
    </location>
</feature>
<evidence type="ECO:0000256" key="2">
    <source>
        <dbReference type="ARBA" id="ARBA00001946"/>
    </source>
</evidence>
<keyword evidence="19" id="KW-0812">Transmembrane</keyword>
<dbReference type="InterPro" id="IPR011360">
    <property type="entry name" value="Compl_C2_B"/>
</dbReference>
<dbReference type="InterPro" id="IPR009003">
    <property type="entry name" value="Peptidase_S1_PA"/>
</dbReference>
<reference evidence="23" key="2">
    <citation type="submission" date="2025-09" db="UniProtKB">
        <authorList>
            <consortium name="Ensembl"/>
        </authorList>
    </citation>
    <scope>IDENTIFICATION</scope>
</reference>
<feature type="transmembrane region" description="Helical" evidence="19">
    <location>
        <begin position="7"/>
        <end position="25"/>
    </location>
</feature>
<dbReference type="PIRSF" id="PIRSF001154">
    <property type="entry name" value="Compl_C2_B"/>
    <property type="match status" value="1"/>
</dbReference>
<evidence type="ECO:0000256" key="11">
    <source>
        <dbReference type="ARBA" id="ARBA00022801"/>
    </source>
</evidence>
<evidence type="ECO:0000259" key="20">
    <source>
        <dbReference type="PROSITE" id="PS50234"/>
    </source>
</evidence>
<keyword evidence="19" id="KW-0472">Membrane</keyword>
<evidence type="ECO:0000256" key="6">
    <source>
        <dbReference type="ARBA" id="ARBA00022588"/>
    </source>
</evidence>
<evidence type="ECO:0000259" key="22">
    <source>
        <dbReference type="PROSITE" id="PS50923"/>
    </source>
</evidence>
<comment type="cofactor">
    <cofactor evidence="1">
        <name>Mn(2+)</name>
        <dbReference type="ChEBI" id="CHEBI:29035"/>
    </cofactor>
</comment>
<dbReference type="GO" id="GO:0045087">
    <property type="term" value="P:innate immune response"/>
    <property type="evidence" value="ECO:0007669"/>
    <property type="project" value="UniProtKB-KW"/>
</dbReference>
<keyword evidence="8" id="KW-0645">Protease</keyword>
<dbReference type="Ensembl" id="ENSPMGT00000006290.1">
    <property type="protein sequence ID" value="ENSPMGP00000005921.1"/>
    <property type="gene ID" value="ENSPMGG00000004940.1"/>
</dbReference>
<dbReference type="GO" id="GO:0006508">
    <property type="term" value="P:proteolysis"/>
    <property type="evidence" value="ECO:0007669"/>
    <property type="project" value="UniProtKB-KW"/>
</dbReference>
<sequence length="759" mass="85923">IAKAKLYTIYAFFFYIYCVLGNLVWCLCTEEKVQIEGGTYTLSNQLQEASILSYHCEEGHYPYPHLVRVCKFNGLWEPAPTKPSKCRPVQCPDPTVVENANVLPRENQYFHQNEIRYECYGGYELYGPSHRTCLASGKWSGPHPVCRRDSGDHCPDPGIPPGGSRTGTLFGIGEKVTYTCNGNKMILIGSEERVCQEDGHWSGIEPTCYYQHTYDSPLEVSHVFGGGIKHTFASLQTENVTQEGRTIKLTKSEILNIYIALDISSSINQEQFENARKAVLTLIEKIASFSVTPNYEIIFFSAKPIEVVNILSFFDNKTKSLADMVKELETFKIQSKSSGLQVHSFYVFIKMAIIKQRQANFKEHQHVIIVFTDGGYNMGGNPTETVNSIKAEILMDKPKERAEHLDIYIFGVGTQIYDRNLKSLTVGTGEKHFFRLQTLQDLHKTFDEIIKDVKGLCGLHRNYGDMPNLRQKRQKYPWVMFVSIMTDEKTSNCLGSLVSPRFVLTAAHCFTVGDFIEKMSNVKVELYDDVQKIHTHPKYNISSKRHRGIHEFYDYDVALIELVKDVPISPSLRPICLPCTEETNGALRQTLTLSEIFVFHNICYIFSFNIERLLLTNNDRIGFLTKRNLVEKDAHIKLGENRPDCIIKALQAKGINTTNVAEVVTDSFLCSGGDYPAIDKIACRGDSGGAVFKNYLNRTIQVALVSWGNKVMKKCELGGVVESDKDSRDFHFNIFKVVPFLKSILGKTGQDYVPLVFVD</sequence>
<dbReference type="Proteomes" id="UP000261520">
    <property type="component" value="Unplaced"/>
</dbReference>
<evidence type="ECO:0000256" key="16">
    <source>
        <dbReference type="ARBA" id="ARBA00029636"/>
    </source>
</evidence>
<evidence type="ECO:0000256" key="18">
    <source>
        <dbReference type="PROSITE-ProRule" id="PRU00302"/>
    </source>
</evidence>
<keyword evidence="12" id="KW-0720">Serine protease</keyword>
<evidence type="ECO:0000313" key="23">
    <source>
        <dbReference type="Ensembl" id="ENSPMGP00000005921.1"/>
    </source>
</evidence>
<name>A0A3B3ZNI0_9GOBI</name>
<dbReference type="PROSITE" id="PS00134">
    <property type="entry name" value="TRYPSIN_HIS"/>
    <property type="match status" value="1"/>
</dbReference>
<evidence type="ECO:0000256" key="1">
    <source>
        <dbReference type="ARBA" id="ARBA00001936"/>
    </source>
</evidence>
<dbReference type="SMART" id="SM00020">
    <property type="entry name" value="Tryp_SPc"/>
    <property type="match status" value="1"/>
</dbReference>
<dbReference type="InterPro" id="IPR036465">
    <property type="entry name" value="vWFA_dom_sf"/>
</dbReference>
<evidence type="ECO:0000256" key="17">
    <source>
        <dbReference type="PIRSR" id="PIRSR001154-1"/>
    </source>
</evidence>
<feature type="disulfide bond" evidence="18">
    <location>
        <begin position="119"/>
        <end position="146"/>
    </location>
</feature>
<evidence type="ECO:0000256" key="12">
    <source>
        <dbReference type="ARBA" id="ARBA00022825"/>
    </source>
</evidence>
<dbReference type="SUPFAM" id="SSF50494">
    <property type="entry name" value="Trypsin-like serine proteases"/>
    <property type="match status" value="1"/>
</dbReference>
<dbReference type="AlphaFoldDB" id="A0A3B3ZNI0"/>
<dbReference type="Pfam" id="PF00089">
    <property type="entry name" value="Trypsin"/>
    <property type="match status" value="2"/>
</dbReference>
<keyword evidence="11" id="KW-0378">Hydrolase</keyword>
<dbReference type="GO" id="GO:0009617">
    <property type="term" value="P:response to bacterium"/>
    <property type="evidence" value="ECO:0007669"/>
    <property type="project" value="TreeGrafter"/>
</dbReference>
<organism evidence="23 24">
    <name type="scientific">Periophthalmus magnuspinnatus</name>
    <dbReference type="NCBI Taxonomy" id="409849"/>
    <lineage>
        <taxon>Eukaryota</taxon>
        <taxon>Metazoa</taxon>
        <taxon>Chordata</taxon>
        <taxon>Craniata</taxon>
        <taxon>Vertebrata</taxon>
        <taxon>Euteleostomi</taxon>
        <taxon>Actinopterygii</taxon>
        <taxon>Neopterygii</taxon>
        <taxon>Teleostei</taxon>
        <taxon>Neoteleostei</taxon>
        <taxon>Acanthomorphata</taxon>
        <taxon>Gobiaria</taxon>
        <taxon>Gobiiformes</taxon>
        <taxon>Gobioidei</taxon>
        <taxon>Gobiidae</taxon>
        <taxon>Oxudercinae</taxon>
        <taxon>Periophthalmus</taxon>
    </lineage>
</organism>
<feature type="domain" description="Peptidase S1" evidence="21">
    <location>
        <begin position="462"/>
        <end position="746"/>
    </location>
</feature>
<feature type="active site" description="Charge relay system" evidence="17">
    <location>
        <position position="508"/>
    </location>
</feature>
<keyword evidence="10" id="KW-0677">Repeat</keyword>
<dbReference type="CDD" id="cd00190">
    <property type="entry name" value="Tryp_SPc"/>
    <property type="match status" value="1"/>
</dbReference>
<keyword evidence="14 18" id="KW-1015">Disulfide bond</keyword>
<evidence type="ECO:0000256" key="7">
    <source>
        <dbReference type="ARBA" id="ARBA00022659"/>
    </source>
</evidence>
<dbReference type="Pfam" id="PF00084">
    <property type="entry name" value="Sushi"/>
    <property type="match status" value="3"/>
</dbReference>
<evidence type="ECO:0000256" key="3">
    <source>
        <dbReference type="ARBA" id="ARBA00004241"/>
    </source>
</evidence>
<keyword evidence="13" id="KW-0391">Immunity</keyword>
<keyword evidence="6" id="KW-0399">Innate immunity</keyword>
<dbReference type="PROSITE" id="PS50240">
    <property type="entry name" value="TRYPSIN_DOM"/>
    <property type="match status" value="1"/>
</dbReference>
<dbReference type="Gene3D" id="2.10.70.10">
    <property type="entry name" value="Complement Module, domain 1"/>
    <property type="match status" value="3"/>
</dbReference>
<keyword evidence="19" id="KW-1133">Transmembrane helix</keyword>
<dbReference type="InterPro" id="IPR000436">
    <property type="entry name" value="Sushi_SCR_CCP_dom"/>
</dbReference>
<feature type="domain" description="Sushi" evidence="22">
    <location>
        <begin position="152"/>
        <end position="210"/>
    </location>
</feature>
<reference evidence="23" key="1">
    <citation type="submission" date="2025-08" db="UniProtKB">
        <authorList>
            <consortium name="Ensembl"/>
        </authorList>
    </citation>
    <scope>IDENTIFICATION</scope>
</reference>
<dbReference type="SMART" id="SM00032">
    <property type="entry name" value="CCP"/>
    <property type="match status" value="3"/>
</dbReference>
<dbReference type="CDD" id="cd00033">
    <property type="entry name" value="CCP"/>
    <property type="match status" value="2"/>
</dbReference>
<dbReference type="SUPFAM" id="SSF53300">
    <property type="entry name" value="vWA-like"/>
    <property type="match status" value="1"/>
</dbReference>
<dbReference type="InterPro" id="IPR001254">
    <property type="entry name" value="Trypsin_dom"/>
</dbReference>
<dbReference type="InterPro" id="IPR002035">
    <property type="entry name" value="VWF_A"/>
</dbReference>
<evidence type="ECO:0000256" key="14">
    <source>
        <dbReference type="ARBA" id="ARBA00023157"/>
    </source>
</evidence>
<dbReference type="Gene3D" id="3.40.50.410">
    <property type="entry name" value="von Willebrand factor, type A domain"/>
    <property type="match status" value="1"/>
</dbReference>
<dbReference type="GO" id="GO:0009986">
    <property type="term" value="C:cell surface"/>
    <property type="evidence" value="ECO:0007669"/>
    <property type="project" value="UniProtKB-SubCell"/>
</dbReference>
<dbReference type="GO" id="GO:0006956">
    <property type="term" value="P:complement activation"/>
    <property type="evidence" value="ECO:0007669"/>
    <property type="project" value="InterPro"/>
</dbReference>
<dbReference type="InterPro" id="IPR043504">
    <property type="entry name" value="Peptidase_S1_PA_chymotrypsin"/>
</dbReference>
<dbReference type="PANTHER" id="PTHR46393">
    <property type="entry name" value="SUSHI DOMAIN-CONTAINING PROTEIN"/>
    <property type="match status" value="1"/>
</dbReference>
<evidence type="ECO:0000256" key="15">
    <source>
        <dbReference type="ARBA" id="ARBA00023180"/>
    </source>
</evidence>
<comment type="cofactor">
    <cofactor evidence="2">
        <name>Mg(2+)</name>
        <dbReference type="ChEBI" id="CHEBI:18420"/>
    </cofactor>
</comment>
<evidence type="ECO:0000256" key="5">
    <source>
        <dbReference type="ARBA" id="ARBA00022525"/>
    </source>
</evidence>
<dbReference type="STRING" id="409849.ENSPMGP00000005921"/>
<dbReference type="PRINTS" id="PR00722">
    <property type="entry name" value="CHYMOTRYPSIN"/>
</dbReference>
<dbReference type="SMART" id="SM00327">
    <property type="entry name" value="VWA"/>
    <property type="match status" value="1"/>
</dbReference>
<dbReference type="PANTHER" id="PTHR46393:SF6">
    <property type="entry name" value="COMPLEMENT C2-RELATED"/>
    <property type="match status" value="1"/>
</dbReference>
<evidence type="ECO:0000256" key="13">
    <source>
        <dbReference type="ARBA" id="ARBA00022859"/>
    </source>
</evidence>
<dbReference type="SUPFAM" id="SSF57535">
    <property type="entry name" value="Complement control module/SCR domain"/>
    <property type="match status" value="3"/>
</dbReference>
<feature type="domain" description="VWFA" evidence="20">
    <location>
        <begin position="256"/>
        <end position="449"/>
    </location>
</feature>
<keyword evidence="5" id="KW-0964">Secreted</keyword>
<comment type="subcellular location">
    <subcellularLocation>
        <location evidence="3">Cell surface</location>
    </subcellularLocation>
    <subcellularLocation>
        <location evidence="4">Secreted</location>
    </subcellularLocation>
</comment>
<dbReference type="PROSITE" id="PS50234">
    <property type="entry name" value="VWFA"/>
    <property type="match status" value="1"/>
</dbReference>
<dbReference type="InterPro" id="IPR018114">
    <property type="entry name" value="TRYPSIN_HIS"/>
</dbReference>
<dbReference type="PROSITE" id="PS50923">
    <property type="entry name" value="SUSHI"/>
    <property type="match status" value="2"/>
</dbReference>
<evidence type="ECO:0000313" key="24">
    <source>
        <dbReference type="Proteomes" id="UP000261520"/>
    </source>
</evidence>
<accession>A0A3B3ZNI0</accession>
<dbReference type="GO" id="GO:0004252">
    <property type="term" value="F:serine-type endopeptidase activity"/>
    <property type="evidence" value="ECO:0007669"/>
    <property type="project" value="InterPro"/>
</dbReference>
<dbReference type="InterPro" id="IPR001314">
    <property type="entry name" value="Peptidase_S1A"/>
</dbReference>
<evidence type="ECO:0000256" key="4">
    <source>
        <dbReference type="ARBA" id="ARBA00004613"/>
    </source>
</evidence>
<proteinExistence type="predicted"/>
<dbReference type="InterPro" id="IPR035976">
    <property type="entry name" value="Sushi/SCR/CCP_sf"/>
</dbReference>
<evidence type="ECO:0000259" key="21">
    <source>
        <dbReference type="PROSITE" id="PS50240"/>
    </source>
</evidence>
<keyword evidence="15" id="KW-0325">Glycoprotein</keyword>
<evidence type="ECO:0000256" key="19">
    <source>
        <dbReference type="SAM" id="Phobius"/>
    </source>
</evidence>
<evidence type="ECO:0000256" key="10">
    <source>
        <dbReference type="ARBA" id="ARBA00022737"/>
    </source>
</evidence>
<comment type="caution">
    <text evidence="18">Lacks conserved residue(s) required for the propagation of feature annotation.</text>
</comment>
<dbReference type="Pfam" id="PF00092">
    <property type="entry name" value="VWA"/>
    <property type="match status" value="1"/>
</dbReference>
<dbReference type="GO" id="GO:0070062">
    <property type="term" value="C:extracellular exosome"/>
    <property type="evidence" value="ECO:0007669"/>
    <property type="project" value="TreeGrafter"/>
</dbReference>
<feature type="active site" description="Charge relay system" evidence="17">
    <location>
        <position position="687"/>
    </location>
</feature>
<evidence type="ECO:0000256" key="9">
    <source>
        <dbReference type="ARBA" id="ARBA00022729"/>
    </source>
</evidence>
<protein>
    <recommendedName>
        <fullName evidence="16">C3/C5 convertase</fullName>
    </recommendedName>
</protein>
<keyword evidence="24" id="KW-1185">Reference proteome</keyword>
<keyword evidence="7 18" id="KW-0768">Sushi</keyword>